<dbReference type="InterPro" id="IPR036273">
    <property type="entry name" value="CRAL/TRIO_N_dom_sf"/>
</dbReference>
<keyword evidence="4" id="KW-1185">Reference proteome</keyword>
<dbReference type="Pfam" id="PF00650">
    <property type="entry name" value="CRAL_TRIO"/>
    <property type="match status" value="1"/>
</dbReference>
<evidence type="ECO:0000313" key="4">
    <source>
        <dbReference type="Proteomes" id="UP000193642"/>
    </source>
</evidence>
<dbReference type="Gene3D" id="3.40.525.10">
    <property type="entry name" value="CRAL-TRIO lipid binding domain"/>
    <property type="match status" value="2"/>
</dbReference>
<dbReference type="InterPro" id="IPR001251">
    <property type="entry name" value="CRAL-TRIO_dom"/>
</dbReference>
<dbReference type="InterPro" id="IPR052578">
    <property type="entry name" value="PI_Transfer_CRAL-TRIO"/>
</dbReference>
<proteinExistence type="predicted"/>
<feature type="domain" description="CRAL-TRIO" evidence="2">
    <location>
        <begin position="127"/>
        <end position="318"/>
    </location>
</feature>
<evidence type="ECO:0000313" key="3">
    <source>
        <dbReference type="EMBL" id="ORY52355.1"/>
    </source>
</evidence>
<dbReference type="PROSITE" id="PS50191">
    <property type="entry name" value="CRAL_TRIO"/>
    <property type="match status" value="1"/>
</dbReference>
<dbReference type="SUPFAM" id="SSF46938">
    <property type="entry name" value="CRAL/TRIO N-terminal domain"/>
    <property type="match status" value="1"/>
</dbReference>
<evidence type="ECO:0000256" key="1">
    <source>
        <dbReference type="SAM" id="MobiDB-lite"/>
    </source>
</evidence>
<sequence>MAVTTPTLTPPPNYKPASSEAPSLTDEQQAVVSTVAAAVDALIASTTPDADAQARLRTFASSATIRRFCVAAKFDAAAAEAKLGATFKWRIDFGADLIDPAEVEPEATCGKGFVCGFSVDADPVVALRFAVYSIEKAIAIAERNGREKICILLDNEGVGFWNCPPVSFITSFVSIAEKHYPERLAIAIVANPSFFIWGIYNIVAPFVDPVVKSKIYFVNTTKKVEEVVVAKEEPTQAAATTSAGTWGFGGMASALGGITGIASALVGGSSNNNSSNSDTETHDNTENTAGTGGWTTLTKLIPADQLPTMFGGDFDFVYDHEVYWKAITSV</sequence>
<comment type="caution">
    <text evidence="3">The sequence shown here is derived from an EMBL/GenBank/DDBJ whole genome shotgun (WGS) entry which is preliminary data.</text>
</comment>
<accession>A0A1Y2D177</accession>
<gene>
    <name evidence="3" type="ORF">BCR33DRAFT_845542</name>
</gene>
<dbReference type="PANTHER" id="PTHR45824:SF29">
    <property type="entry name" value="GH16843P"/>
    <property type="match status" value="1"/>
</dbReference>
<organism evidence="3 4">
    <name type="scientific">Rhizoclosmatium globosum</name>
    <dbReference type="NCBI Taxonomy" id="329046"/>
    <lineage>
        <taxon>Eukaryota</taxon>
        <taxon>Fungi</taxon>
        <taxon>Fungi incertae sedis</taxon>
        <taxon>Chytridiomycota</taxon>
        <taxon>Chytridiomycota incertae sedis</taxon>
        <taxon>Chytridiomycetes</taxon>
        <taxon>Chytridiales</taxon>
        <taxon>Chytriomycetaceae</taxon>
        <taxon>Rhizoclosmatium</taxon>
    </lineage>
</organism>
<dbReference type="EMBL" id="MCGO01000003">
    <property type="protein sequence ID" value="ORY52355.1"/>
    <property type="molecule type" value="Genomic_DNA"/>
</dbReference>
<dbReference type="SMART" id="SM00516">
    <property type="entry name" value="SEC14"/>
    <property type="match status" value="1"/>
</dbReference>
<dbReference type="Proteomes" id="UP000193642">
    <property type="component" value="Unassembled WGS sequence"/>
</dbReference>
<dbReference type="GO" id="GO:0008526">
    <property type="term" value="F:phosphatidylinositol transfer activity"/>
    <property type="evidence" value="ECO:0007669"/>
    <property type="project" value="TreeGrafter"/>
</dbReference>
<dbReference type="PANTHER" id="PTHR45824">
    <property type="entry name" value="GH16843P"/>
    <property type="match status" value="1"/>
</dbReference>
<dbReference type="CDD" id="cd00170">
    <property type="entry name" value="SEC14"/>
    <property type="match status" value="1"/>
</dbReference>
<evidence type="ECO:0000259" key="2">
    <source>
        <dbReference type="PROSITE" id="PS50191"/>
    </source>
</evidence>
<feature type="region of interest" description="Disordered" evidence="1">
    <location>
        <begin position="271"/>
        <end position="293"/>
    </location>
</feature>
<dbReference type="AlphaFoldDB" id="A0A1Y2D177"/>
<dbReference type="InterPro" id="IPR036865">
    <property type="entry name" value="CRAL-TRIO_dom_sf"/>
</dbReference>
<name>A0A1Y2D177_9FUNG</name>
<feature type="region of interest" description="Disordered" evidence="1">
    <location>
        <begin position="1"/>
        <end position="23"/>
    </location>
</feature>
<dbReference type="SUPFAM" id="SSF52087">
    <property type="entry name" value="CRAL/TRIO domain"/>
    <property type="match status" value="2"/>
</dbReference>
<reference evidence="3 4" key="1">
    <citation type="submission" date="2016-07" db="EMBL/GenBank/DDBJ databases">
        <title>Pervasive Adenine N6-methylation of Active Genes in Fungi.</title>
        <authorList>
            <consortium name="DOE Joint Genome Institute"/>
            <person name="Mondo S.J."/>
            <person name="Dannebaum R.O."/>
            <person name="Kuo R.C."/>
            <person name="Labutti K."/>
            <person name="Haridas S."/>
            <person name="Kuo A."/>
            <person name="Salamov A."/>
            <person name="Ahrendt S.R."/>
            <person name="Lipzen A."/>
            <person name="Sullivan W."/>
            <person name="Andreopoulos W.B."/>
            <person name="Clum A."/>
            <person name="Lindquist E."/>
            <person name="Daum C."/>
            <person name="Ramamoorthy G.K."/>
            <person name="Gryganskyi A."/>
            <person name="Culley D."/>
            <person name="Magnuson J.K."/>
            <person name="James T.Y."/>
            <person name="O'Malley M.A."/>
            <person name="Stajich J.E."/>
            <person name="Spatafora J.W."/>
            <person name="Visel A."/>
            <person name="Grigoriev I.V."/>
        </authorList>
    </citation>
    <scope>NUCLEOTIDE SEQUENCE [LARGE SCALE GENOMIC DNA]</scope>
    <source>
        <strain evidence="3 4">JEL800</strain>
    </source>
</reference>
<dbReference type="OrthoDB" id="75724at2759"/>
<protein>
    <submittedName>
        <fullName evidence="3">CRAL/TRIO domain-containing protein</fullName>
    </submittedName>
</protein>